<comment type="cofactor">
    <cofactor evidence="14">
        <name>Zn(2+)</name>
        <dbReference type="ChEBI" id="CHEBI:29105"/>
    </cofactor>
    <text evidence="14">Binds 1 zinc ion per subunit.</text>
</comment>
<sequence>MSTPRPPAPRSPGWVIGRVAGAPVVVAPSWLVAVAVLTFLSAGTVRILTGLEGSAVYVVSLAFVVLLFVSVFLHELAHGLVAKARGQQPQEFVLTLWGGHTAFGGEAPTAATTALVAVVGPIVNLVLAGVFWAVLRSGAVDRGTVLFALMWSGAVTNGFVGVFNLIPGLPLDGGRVLAALVWGVTKDQVKGTLVAGWVGRVVAVGVFVVAVGYPMALGGRIDLVSLLWAAMIAAFLWSGAGAAVQGSRLRRALDQVTLASMGRPAVGVAHDTSVAQAGAYAASVGAQEVVLLSPDGRPAAYVDRHAAAAVPADVAGTTPLTAVSVPLPGGAVVDGSLAGAELVRAVSQATQHTPVVVAMVGGRVVGLVRAADVVAAIRG</sequence>
<keyword evidence="12" id="KW-0129">CBS domain</keyword>
<dbReference type="PIRSF" id="PIRSF006404">
    <property type="entry name" value="UCP006404_Pept_M50_CBS"/>
    <property type="match status" value="1"/>
</dbReference>
<keyword evidence="13 14" id="KW-0472">Membrane</keyword>
<dbReference type="RefSeq" id="WP_289456548.1">
    <property type="nucleotide sequence ID" value="NZ_JAUCGQ010000003.1"/>
</dbReference>
<feature type="domain" description="Peptidase M50" evidence="15">
    <location>
        <begin position="62"/>
        <end position="135"/>
    </location>
</feature>
<feature type="transmembrane region" description="Helical" evidence="14">
    <location>
        <begin position="20"/>
        <end position="42"/>
    </location>
</feature>
<dbReference type="PANTHER" id="PTHR39188:SF3">
    <property type="entry name" value="STAGE IV SPORULATION PROTEIN FB"/>
    <property type="match status" value="1"/>
</dbReference>
<evidence type="ECO:0000256" key="9">
    <source>
        <dbReference type="ARBA" id="ARBA00022833"/>
    </source>
</evidence>
<comment type="subcellular location">
    <subcellularLocation>
        <location evidence="1 14">Cell membrane</location>
        <topology evidence="1 14">Multi-pass membrane protein</topology>
    </subcellularLocation>
</comment>
<dbReference type="GO" id="GO:0006508">
    <property type="term" value="P:proteolysis"/>
    <property type="evidence" value="ECO:0007669"/>
    <property type="project" value="UniProtKB-KW"/>
</dbReference>
<evidence type="ECO:0000256" key="8">
    <source>
        <dbReference type="ARBA" id="ARBA00022801"/>
    </source>
</evidence>
<comment type="similarity">
    <text evidence="2 14">Belongs to the peptidase M50B family.</text>
</comment>
<dbReference type="InterPro" id="IPR008915">
    <property type="entry name" value="Peptidase_M50"/>
</dbReference>
<comment type="caution">
    <text evidence="16">The sequence shown here is derived from an EMBL/GenBank/DDBJ whole genome shotgun (WGS) entry which is preliminary data.</text>
</comment>
<evidence type="ECO:0000256" key="2">
    <source>
        <dbReference type="ARBA" id="ARBA00007931"/>
    </source>
</evidence>
<accession>A0ABT7SLE6</accession>
<feature type="domain" description="Peptidase M50" evidence="15">
    <location>
        <begin position="147"/>
        <end position="191"/>
    </location>
</feature>
<dbReference type="InterPro" id="IPR016483">
    <property type="entry name" value="UCP006404_Pept_M50_CBS"/>
</dbReference>
<evidence type="ECO:0000256" key="12">
    <source>
        <dbReference type="ARBA" id="ARBA00023122"/>
    </source>
</evidence>
<proteinExistence type="inferred from homology"/>
<evidence type="ECO:0000259" key="15">
    <source>
        <dbReference type="Pfam" id="PF02163"/>
    </source>
</evidence>
<keyword evidence="17" id="KW-1185">Reference proteome</keyword>
<dbReference type="Pfam" id="PF02163">
    <property type="entry name" value="Peptidase_M50"/>
    <property type="match status" value="2"/>
</dbReference>
<keyword evidence="4 14" id="KW-0645">Protease</keyword>
<evidence type="ECO:0000256" key="13">
    <source>
        <dbReference type="ARBA" id="ARBA00023136"/>
    </source>
</evidence>
<feature type="transmembrane region" description="Helical" evidence="14">
    <location>
        <begin position="197"/>
        <end position="216"/>
    </location>
</feature>
<evidence type="ECO:0000256" key="14">
    <source>
        <dbReference type="PIRNR" id="PIRNR006404"/>
    </source>
</evidence>
<evidence type="ECO:0000256" key="3">
    <source>
        <dbReference type="ARBA" id="ARBA00022475"/>
    </source>
</evidence>
<feature type="transmembrane region" description="Helical" evidence="14">
    <location>
        <begin position="114"/>
        <end position="134"/>
    </location>
</feature>
<keyword evidence="10 14" id="KW-1133">Transmembrane helix</keyword>
<feature type="transmembrane region" description="Helical" evidence="14">
    <location>
        <begin position="146"/>
        <end position="166"/>
    </location>
</feature>
<organism evidence="16 17">
    <name type="scientific">Cellulomonas alba</name>
    <dbReference type="NCBI Taxonomy" id="3053467"/>
    <lineage>
        <taxon>Bacteria</taxon>
        <taxon>Bacillati</taxon>
        <taxon>Actinomycetota</taxon>
        <taxon>Actinomycetes</taxon>
        <taxon>Micrococcales</taxon>
        <taxon>Cellulomonadaceae</taxon>
        <taxon>Cellulomonas</taxon>
    </lineage>
</organism>
<evidence type="ECO:0000313" key="16">
    <source>
        <dbReference type="EMBL" id="MDM7856382.1"/>
    </source>
</evidence>
<keyword evidence="3 14" id="KW-1003">Cell membrane</keyword>
<evidence type="ECO:0000256" key="5">
    <source>
        <dbReference type="ARBA" id="ARBA00022692"/>
    </source>
</evidence>
<keyword evidence="11 14" id="KW-0482">Metalloprotease</keyword>
<evidence type="ECO:0000313" key="17">
    <source>
        <dbReference type="Proteomes" id="UP001529338"/>
    </source>
</evidence>
<evidence type="ECO:0000256" key="4">
    <source>
        <dbReference type="ARBA" id="ARBA00022670"/>
    </source>
</evidence>
<dbReference type="PANTHER" id="PTHR39188">
    <property type="entry name" value="MEMBRANE-ASSOCIATED ZINC METALLOPROTEASE M50B"/>
    <property type="match status" value="1"/>
</dbReference>
<keyword evidence="7" id="KW-0677">Repeat</keyword>
<evidence type="ECO:0000256" key="10">
    <source>
        <dbReference type="ARBA" id="ARBA00022989"/>
    </source>
</evidence>
<dbReference type="EMBL" id="JAUCGQ010000003">
    <property type="protein sequence ID" value="MDM7856382.1"/>
    <property type="molecule type" value="Genomic_DNA"/>
</dbReference>
<keyword evidence="6 14" id="KW-0479">Metal-binding</keyword>
<feature type="transmembrane region" description="Helical" evidence="14">
    <location>
        <begin position="223"/>
        <end position="244"/>
    </location>
</feature>
<keyword evidence="8 14" id="KW-0378">Hydrolase</keyword>
<reference evidence="16 17" key="1">
    <citation type="submission" date="2023-06" db="EMBL/GenBank/DDBJ databases">
        <title>Cellulomonas sp. MW4 Whole genome sequence.</title>
        <authorList>
            <person name="Park S."/>
        </authorList>
    </citation>
    <scope>NUCLEOTIDE SEQUENCE [LARGE SCALE GENOMIC DNA]</scope>
    <source>
        <strain evidence="16 17">MW4</strain>
    </source>
</reference>
<keyword evidence="5 14" id="KW-0812">Transmembrane</keyword>
<keyword evidence="9 14" id="KW-0862">Zinc</keyword>
<name>A0ABT7SLE6_9CELL</name>
<dbReference type="GO" id="GO:0008233">
    <property type="term" value="F:peptidase activity"/>
    <property type="evidence" value="ECO:0007669"/>
    <property type="project" value="UniProtKB-KW"/>
</dbReference>
<protein>
    <recommendedName>
        <fullName evidence="14">Zinc metalloprotease</fullName>
    </recommendedName>
</protein>
<dbReference type="Proteomes" id="UP001529338">
    <property type="component" value="Unassembled WGS sequence"/>
</dbReference>
<gene>
    <name evidence="16" type="ORF">QRT04_15700</name>
</gene>
<evidence type="ECO:0000256" key="11">
    <source>
        <dbReference type="ARBA" id="ARBA00023049"/>
    </source>
</evidence>
<evidence type="ECO:0000256" key="1">
    <source>
        <dbReference type="ARBA" id="ARBA00004651"/>
    </source>
</evidence>
<feature type="transmembrane region" description="Helical" evidence="14">
    <location>
        <begin position="54"/>
        <end position="73"/>
    </location>
</feature>
<evidence type="ECO:0000256" key="7">
    <source>
        <dbReference type="ARBA" id="ARBA00022737"/>
    </source>
</evidence>
<evidence type="ECO:0000256" key="6">
    <source>
        <dbReference type="ARBA" id="ARBA00022723"/>
    </source>
</evidence>